<name>A0ABY4RLL4_9BACL</name>
<reference evidence="1" key="1">
    <citation type="submission" date="2018-02" db="EMBL/GenBank/DDBJ databases">
        <authorList>
            <person name="Kim S.-K."/>
            <person name="Jung H.-I."/>
            <person name="Lee S.-W."/>
        </authorList>
    </citation>
    <scope>NUCLEOTIDE SEQUENCE</scope>
    <source>
        <strain evidence="1">SK3146</strain>
    </source>
</reference>
<organism evidence="1 2">
    <name type="scientific">Paenibacillus konkukensis</name>
    <dbReference type="NCBI Taxonomy" id="2020716"/>
    <lineage>
        <taxon>Bacteria</taxon>
        <taxon>Bacillati</taxon>
        <taxon>Bacillota</taxon>
        <taxon>Bacilli</taxon>
        <taxon>Bacillales</taxon>
        <taxon>Paenibacillaceae</taxon>
        <taxon>Paenibacillus</taxon>
    </lineage>
</organism>
<sequence length="34" mass="3750">MKKIILGLILGNKVKYVPASSSVDLLDEYVNSLK</sequence>
<dbReference type="Proteomes" id="UP001057134">
    <property type="component" value="Chromosome"/>
</dbReference>
<protein>
    <submittedName>
        <fullName evidence="1">Uncharacterized protein</fullName>
    </submittedName>
</protein>
<accession>A0ABY4RLL4</accession>
<keyword evidence="2" id="KW-1185">Reference proteome</keyword>
<evidence type="ECO:0000313" key="1">
    <source>
        <dbReference type="EMBL" id="UQZ82766.1"/>
    </source>
</evidence>
<reference evidence="1" key="2">
    <citation type="journal article" date="2021" name="J Anim Sci Technol">
        <title>Complete genome sequence of Paenibacillus konkukensis sp. nov. SK3146 as a potential probiotic strain.</title>
        <authorList>
            <person name="Jung H.I."/>
            <person name="Park S."/>
            <person name="Niu K.M."/>
            <person name="Lee S.W."/>
            <person name="Kothari D."/>
            <person name="Yi K.J."/>
            <person name="Kim S.K."/>
        </authorList>
    </citation>
    <scope>NUCLEOTIDE SEQUENCE</scope>
    <source>
        <strain evidence="1">SK3146</strain>
    </source>
</reference>
<gene>
    <name evidence="1" type="ORF">SK3146_01926</name>
</gene>
<proteinExistence type="predicted"/>
<evidence type="ECO:0000313" key="2">
    <source>
        <dbReference type="Proteomes" id="UP001057134"/>
    </source>
</evidence>
<dbReference type="EMBL" id="CP027059">
    <property type="protein sequence ID" value="UQZ82766.1"/>
    <property type="molecule type" value="Genomic_DNA"/>
</dbReference>